<keyword evidence="2" id="KW-1185">Reference proteome</keyword>
<proteinExistence type="predicted"/>
<dbReference type="RefSeq" id="WP_301416999.1">
    <property type="nucleotide sequence ID" value="NZ_CP098023.1"/>
</dbReference>
<sequence length="192" mass="21254">MSTEIDITGRIAGKLTVPRKNHSHMAINGVAHSLHYDANGTIEPEDAVTGDDKWIRLNARQLPKEIVLGSSQNDSTPTARGRFRYGPDGQRFYRESHWSEGGQRKTGRAYIVGYFGVVWPEHDASFWRVQRITRGSSVQHLALTDPAAISDPAGTSAEYRYLHRDHLGSVEKIADADGLEILSTAPWCALDG</sequence>
<gene>
    <name evidence="1" type="ORF">M8T91_03890</name>
</gene>
<reference evidence="1 2" key="1">
    <citation type="submission" date="2022-05" db="EMBL/GenBank/DDBJ databases">
        <title>Microbulbifer sp. nov., isolated from sponge.</title>
        <authorList>
            <person name="Gao L."/>
        </authorList>
    </citation>
    <scope>NUCLEOTIDE SEQUENCE [LARGE SCALE GENOMIC DNA]</scope>
    <source>
        <strain evidence="1 2">MI-G</strain>
    </source>
</reference>
<dbReference type="Gene3D" id="2.180.10.10">
    <property type="entry name" value="RHS repeat-associated core"/>
    <property type="match status" value="1"/>
</dbReference>
<evidence type="ECO:0000313" key="2">
    <source>
        <dbReference type="Proteomes" id="UP001321520"/>
    </source>
</evidence>
<organism evidence="1 2">
    <name type="scientific">Microbulbifer spongiae</name>
    <dbReference type="NCBI Taxonomy" id="2944933"/>
    <lineage>
        <taxon>Bacteria</taxon>
        <taxon>Pseudomonadati</taxon>
        <taxon>Pseudomonadota</taxon>
        <taxon>Gammaproteobacteria</taxon>
        <taxon>Cellvibrionales</taxon>
        <taxon>Microbulbiferaceae</taxon>
        <taxon>Microbulbifer</taxon>
    </lineage>
</organism>
<dbReference type="EMBL" id="CP098023">
    <property type="protein sequence ID" value="WKD50577.1"/>
    <property type="molecule type" value="Genomic_DNA"/>
</dbReference>
<protein>
    <submittedName>
        <fullName evidence="1">Uncharacterized protein</fullName>
    </submittedName>
</protein>
<dbReference type="Proteomes" id="UP001321520">
    <property type="component" value="Chromosome"/>
</dbReference>
<evidence type="ECO:0000313" key="1">
    <source>
        <dbReference type="EMBL" id="WKD50577.1"/>
    </source>
</evidence>
<accession>A0ABY9ED50</accession>
<name>A0ABY9ED50_9GAMM</name>